<dbReference type="Proteomes" id="UP001140172">
    <property type="component" value="Unassembled WGS sequence"/>
</dbReference>
<comment type="caution">
    <text evidence="3">The sequence shown here is derived from an EMBL/GenBank/DDBJ whole genome shotgun (WGS) entry which is preliminary data.</text>
</comment>
<dbReference type="PANTHER" id="PTHR13265:SF0">
    <property type="entry name" value="HPR1"/>
    <property type="match status" value="1"/>
</dbReference>
<accession>A0A9W8LKQ2</accession>
<dbReference type="EMBL" id="JANBUM010000081">
    <property type="protein sequence ID" value="KAJ2785728.1"/>
    <property type="molecule type" value="Genomic_DNA"/>
</dbReference>
<dbReference type="InterPro" id="IPR021861">
    <property type="entry name" value="THO_THOC1"/>
</dbReference>
<reference evidence="3" key="1">
    <citation type="submission" date="2022-07" db="EMBL/GenBank/DDBJ databases">
        <title>Phylogenomic reconstructions and comparative analyses of Kickxellomycotina fungi.</title>
        <authorList>
            <person name="Reynolds N.K."/>
            <person name="Stajich J.E."/>
            <person name="Barry K."/>
            <person name="Grigoriev I.V."/>
            <person name="Crous P."/>
            <person name="Smith M.E."/>
        </authorList>
    </citation>
    <scope>NUCLEOTIDE SEQUENCE</scope>
    <source>
        <strain evidence="3">BCRC 34489</strain>
    </source>
</reference>
<dbReference type="AlphaFoldDB" id="A0A9W8LKQ2"/>
<proteinExistence type="predicted"/>
<dbReference type="GO" id="GO:0006406">
    <property type="term" value="P:mRNA export from nucleus"/>
    <property type="evidence" value="ECO:0007669"/>
    <property type="project" value="TreeGrafter"/>
</dbReference>
<organism evidence="3 4">
    <name type="scientific">Coemansia interrupta</name>
    <dbReference type="NCBI Taxonomy" id="1126814"/>
    <lineage>
        <taxon>Eukaryota</taxon>
        <taxon>Fungi</taxon>
        <taxon>Fungi incertae sedis</taxon>
        <taxon>Zoopagomycota</taxon>
        <taxon>Kickxellomycotina</taxon>
        <taxon>Kickxellomycetes</taxon>
        <taxon>Kickxellales</taxon>
        <taxon>Kickxellaceae</taxon>
        <taxon>Coemansia</taxon>
    </lineage>
</organism>
<protein>
    <submittedName>
        <fullName evidence="3">Uncharacterized protein</fullName>
    </submittedName>
</protein>
<evidence type="ECO:0000256" key="1">
    <source>
        <dbReference type="SAM" id="Coils"/>
    </source>
</evidence>
<dbReference type="PANTHER" id="PTHR13265">
    <property type="entry name" value="THO COMPLEX SUBUNIT 1"/>
    <property type="match status" value="1"/>
</dbReference>
<feature type="compositionally biased region" description="Low complexity" evidence="2">
    <location>
        <begin position="256"/>
        <end position="265"/>
    </location>
</feature>
<dbReference type="GO" id="GO:0000445">
    <property type="term" value="C:THO complex part of transcription export complex"/>
    <property type="evidence" value="ECO:0007669"/>
    <property type="project" value="TreeGrafter"/>
</dbReference>
<dbReference type="OrthoDB" id="10257415at2759"/>
<feature type="region of interest" description="Disordered" evidence="2">
    <location>
        <begin position="254"/>
        <end position="273"/>
    </location>
</feature>
<evidence type="ECO:0000313" key="3">
    <source>
        <dbReference type="EMBL" id="KAJ2785728.1"/>
    </source>
</evidence>
<keyword evidence="1" id="KW-0175">Coiled coil</keyword>
<dbReference type="Pfam" id="PF11957">
    <property type="entry name" value="efThoc1"/>
    <property type="match status" value="1"/>
</dbReference>
<name>A0A9W8LKQ2_9FUNG</name>
<feature type="coiled-coil region" evidence="1">
    <location>
        <begin position="347"/>
        <end position="374"/>
    </location>
</feature>
<sequence>MASDSRIDYLRTLASKAVDTAVELRLAQTDPLDASVVSVAAAPLMAELSDTDAHQHRDIDYALHTYVLSLVQQPGDTWYPRLLALADIVAVLSDLGTVDASLAFTLLEEALDALTIGQAARVFGHIERRMHTLCRGVSATGGKGIVMLRMCNALLRRIPLATMGELAGRVQLFVANSFALSERSGVNLRGDSDTTKVAKADEAEEDAVYRAFWEDAVYRAFWVLQRYFADPQMLTTGEATARFVDALKRTQEEFRSSSSSSSSGSSGSGGGGSSARLAMVTLVPEGNETLRHLTAPALLRMQLADGAVKCQVLVQAIVFLRHVLGLSGAALDKLRETATNKLVVTGFALEESELAQLNDLHRRANKQLLSATNDRGLFSRTVHFVLLSDARWLRWKAESCRPFEPTDPVDAKLVDEMQRVARCFLDHERVEFAAMPRRPGDGRASWELPMASVDDVDGMGCDVLGFGLPAAMQRLDVYCRHDGDYDLLTASEQMRADLCHWRALREAVHADMFRTLDPASRALTSLRPSAEPAASDAMDVELK</sequence>
<evidence type="ECO:0000256" key="2">
    <source>
        <dbReference type="SAM" id="MobiDB-lite"/>
    </source>
</evidence>
<evidence type="ECO:0000313" key="4">
    <source>
        <dbReference type="Proteomes" id="UP001140172"/>
    </source>
</evidence>
<keyword evidence="4" id="KW-1185">Reference proteome</keyword>
<gene>
    <name evidence="3" type="ORF">GGI15_001820</name>
</gene>